<evidence type="ECO:0000313" key="5">
    <source>
        <dbReference type="EMBL" id="KAG9064401.1"/>
    </source>
</evidence>
<dbReference type="GO" id="GO:0005634">
    <property type="term" value="C:nucleus"/>
    <property type="evidence" value="ECO:0007669"/>
    <property type="project" value="TreeGrafter"/>
</dbReference>
<dbReference type="Pfam" id="PF02678">
    <property type="entry name" value="Pirin"/>
    <property type="match status" value="1"/>
</dbReference>
<evidence type="ECO:0008006" key="7">
    <source>
        <dbReference type="Google" id="ProtNLM"/>
    </source>
</evidence>
<dbReference type="PIRSF" id="PIRSF006232">
    <property type="entry name" value="Pirin"/>
    <property type="match status" value="1"/>
</dbReference>
<dbReference type="Pfam" id="PF05726">
    <property type="entry name" value="Pirin_C"/>
    <property type="match status" value="1"/>
</dbReference>
<gene>
    <name evidence="5" type="ORF">KI688_003589</name>
</gene>
<dbReference type="Gene3D" id="2.60.120.10">
    <property type="entry name" value="Jelly Rolls"/>
    <property type="match status" value="3"/>
</dbReference>
<dbReference type="AlphaFoldDB" id="A0A9P7XNQ0"/>
<dbReference type="SUPFAM" id="SSF51182">
    <property type="entry name" value="RmlC-like cupins"/>
    <property type="match status" value="1"/>
</dbReference>
<evidence type="ECO:0000313" key="6">
    <source>
        <dbReference type="Proteomes" id="UP000707451"/>
    </source>
</evidence>
<dbReference type="InterPro" id="IPR014710">
    <property type="entry name" value="RmlC-like_jellyroll"/>
</dbReference>
<dbReference type="OrthoDB" id="198735at2759"/>
<dbReference type="PANTHER" id="PTHR13903:SF8">
    <property type="entry name" value="PIRIN"/>
    <property type="match status" value="1"/>
</dbReference>
<dbReference type="CDD" id="cd02909">
    <property type="entry name" value="cupin_pirin_N"/>
    <property type="match status" value="1"/>
</dbReference>
<dbReference type="CDD" id="cd02247">
    <property type="entry name" value="cupin_pirin_C"/>
    <property type="match status" value="1"/>
</dbReference>
<sequence>MTATTTPISRSITKSVLSKEQTEGVGARVRRSIGCPEIRNLDPFLLLSVPKNGGFPDHPHRDFETVTYMLDGQTHHKDFAGHKGTIGPEDLQWMTAGPQDGVVIKVIAGDSHRLKFQIYTHIPTMFLDFKMDMNQTVTQTILATYSGFIYILSGTAYIGDPKSETEAKAHHTLIFSEDSTSTVRIQTKDDTAHFVLIAGEPLREPVVQIGPFVMNTREEVYETYRNYRDGVNGFERRRARNSDGTPK</sequence>
<dbReference type="GO" id="GO:0008127">
    <property type="term" value="F:quercetin 2,3-dioxygenase activity"/>
    <property type="evidence" value="ECO:0007669"/>
    <property type="project" value="TreeGrafter"/>
</dbReference>
<evidence type="ECO:0000259" key="4">
    <source>
        <dbReference type="Pfam" id="PF05726"/>
    </source>
</evidence>
<name>A0A9P7XNQ0_9FUNG</name>
<accession>A0A9P7XNQ0</accession>
<evidence type="ECO:0000256" key="2">
    <source>
        <dbReference type="RuleBase" id="RU003457"/>
    </source>
</evidence>
<comment type="similarity">
    <text evidence="1 2">Belongs to the pirin family.</text>
</comment>
<proteinExistence type="inferred from homology"/>
<comment type="caution">
    <text evidence="5">The sequence shown here is derived from an EMBL/GenBank/DDBJ whole genome shotgun (WGS) entry which is preliminary data.</text>
</comment>
<evidence type="ECO:0000256" key="1">
    <source>
        <dbReference type="ARBA" id="ARBA00008416"/>
    </source>
</evidence>
<dbReference type="EMBL" id="JAHRHY010000014">
    <property type="protein sequence ID" value="KAG9064401.1"/>
    <property type="molecule type" value="Genomic_DNA"/>
</dbReference>
<organism evidence="5 6">
    <name type="scientific">Linnemannia hyalina</name>
    <dbReference type="NCBI Taxonomy" id="64524"/>
    <lineage>
        <taxon>Eukaryota</taxon>
        <taxon>Fungi</taxon>
        <taxon>Fungi incertae sedis</taxon>
        <taxon>Mucoromycota</taxon>
        <taxon>Mortierellomycotina</taxon>
        <taxon>Mortierellomycetes</taxon>
        <taxon>Mortierellales</taxon>
        <taxon>Mortierellaceae</taxon>
        <taxon>Linnemannia</taxon>
    </lineage>
</organism>
<keyword evidence="6" id="KW-1185">Reference proteome</keyword>
<dbReference type="InterPro" id="IPR012093">
    <property type="entry name" value="Pirin"/>
</dbReference>
<dbReference type="InterPro" id="IPR008778">
    <property type="entry name" value="Pirin_C_dom"/>
</dbReference>
<dbReference type="Proteomes" id="UP000707451">
    <property type="component" value="Unassembled WGS sequence"/>
</dbReference>
<dbReference type="InterPro" id="IPR011051">
    <property type="entry name" value="RmlC_Cupin_sf"/>
</dbReference>
<feature type="domain" description="Pirin N-terminal" evidence="3">
    <location>
        <begin position="38"/>
        <end position="98"/>
    </location>
</feature>
<dbReference type="InterPro" id="IPR003829">
    <property type="entry name" value="Pirin_N_dom"/>
</dbReference>
<evidence type="ECO:0000259" key="3">
    <source>
        <dbReference type="Pfam" id="PF02678"/>
    </source>
</evidence>
<feature type="domain" description="Pirin C-terminal" evidence="4">
    <location>
        <begin position="127"/>
        <end position="232"/>
    </location>
</feature>
<dbReference type="PANTHER" id="PTHR13903">
    <property type="entry name" value="PIRIN-RELATED"/>
    <property type="match status" value="1"/>
</dbReference>
<reference evidence="5" key="1">
    <citation type="submission" date="2021-06" db="EMBL/GenBank/DDBJ databases">
        <title>Genome Sequence of Mortierella hyaline Strain SCG-10, a Cold-Adapted, Nitrate-Reducing Fungus Isolated from Soil in Minnesota, USA.</title>
        <authorList>
            <person name="Aldossari N."/>
        </authorList>
    </citation>
    <scope>NUCLEOTIDE SEQUENCE</scope>
    <source>
        <strain evidence="5">SCG-10</strain>
    </source>
</reference>
<protein>
    <recommendedName>
        <fullName evidence="7">Pirin</fullName>
    </recommendedName>
</protein>